<evidence type="ECO:0000313" key="1">
    <source>
        <dbReference type="EMBL" id="MCB6829319.1"/>
    </source>
</evidence>
<reference evidence="1" key="1">
    <citation type="submission" date="2021-10" db="EMBL/GenBank/DDBJ databases">
        <title>Collection of gut derived symbiotic bacterial strains cultured from healthy donors.</title>
        <authorList>
            <person name="Lin H."/>
            <person name="Littmann E."/>
            <person name="Claire K."/>
            <person name="Pamer E."/>
        </authorList>
    </citation>
    <scope>NUCLEOTIDE SEQUENCE</scope>
    <source>
        <strain evidence="1">MSK.7.16</strain>
    </source>
</reference>
<proteinExistence type="predicted"/>
<protein>
    <recommendedName>
        <fullName evidence="3">HTH cro/C1-type domain-containing protein</fullName>
    </recommendedName>
</protein>
<dbReference type="EMBL" id="JAJCGD010000048">
    <property type="protein sequence ID" value="MCB6829319.1"/>
    <property type="molecule type" value="Genomic_DNA"/>
</dbReference>
<dbReference type="Proteomes" id="UP001198190">
    <property type="component" value="Unassembled WGS sequence"/>
</dbReference>
<gene>
    <name evidence="1" type="ORF">LIY65_11530</name>
</gene>
<accession>A0AAW4U9V1</accession>
<name>A0AAW4U9V1_9FIRM</name>
<organism evidence="1 2">
    <name type="scientific">Megamonas funiformis</name>
    <dbReference type="NCBI Taxonomy" id="437897"/>
    <lineage>
        <taxon>Bacteria</taxon>
        <taxon>Bacillati</taxon>
        <taxon>Bacillota</taxon>
        <taxon>Negativicutes</taxon>
        <taxon>Selenomonadales</taxon>
        <taxon>Selenomonadaceae</taxon>
        <taxon>Megamonas</taxon>
    </lineage>
</organism>
<dbReference type="RefSeq" id="WP_227153349.1">
    <property type="nucleotide sequence ID" value="NZ_JAJCGD010000048.1"/>
</dbReference>
<evidence type="ECO:0000313" key="2">
    <source>
        <dbReference type="Proteomes" id="UP001198190"/>
    </source>
</evidence>
<dbReference type="AlphaFoldDB" id="A0AAW4U9V1"/>
<sequence>MFKFKSEAFKQDILIDKYNNNLEKCAKELNLSKKILSNILNKKYLLGITTLKRIIFYCKKNNLDSKKYIHYNNDEGEKIL</sequence>
<evidence type="ECO:0008006" key="3">
    <source>
        <dbReference type="Google" id="ProtNLM"/>
    </source>
</evidence>
<comment type="caution">
    <text evidence="1">The sequence shown here is derived from an EMBL/GenBank/DDBJ whole genome shotgun (WGS) entry which is preliminary data.</text>
</comment>